<feature type="region of interest" description="Disordered" evidence="1">
    <location>
        <begin position="21"/>
        <end position="43"/>
    </location>
</feature>
<evidence type="ECO:0000313" key="2">
    <source>
        <dbReference type="EMBL" id="KAJ6220952.1"/>
    </source>
</evidence>
<proteinExistence type="predicted"/>
<dbReference type="AlphaFoldDB" id="A0A9Q0MB57"/>
<dbReference type="EMBL" id="JAPWDV010000002">
    <property type="protein sequence ID" value="KAJ6220952.1"/>
    <property type="molecule type" value="Genomic_DNA"/>
</dbReference>
<evidence type="ECO:0000256" key="1">
    <source>
        <dbReference type="SAM" id="MobiDB-lite"/>
    </source>
</evidence>
<dbReference type="Proteomes" id="UP001142055">
    <property type="component" value="Chromosome 2"/>
</dbReference>
<protein>
    <submittedName>
        <fullName evidence="2">Uncharacterized protein</fullName>
    </submittedName>
</protein>
<organism evidence="2 3">
    <name type="scientific">Blomia tropicalis</name>
    <name type="common">Mite</name>
    <dbReference type="NCBI Taxonomy" id="40697"/>
    <lineage>
        <taxon>Eukaryota</taxon>
        <taxon>Metazoa</taxon>
        <taxon>Ecdysozoa</taxon>
        <taxon>Arthropoda</taxon>
        <taxon>Chelicerata</taxon>
        <taxon>Arachnida</taxon>
        <taxon>Acari</taxon>
        <taxon>Acariformes</taxon>
        <taxon>Sarcoptiformes</taxon>
        <taxon>Astigmata</taxon>
        <taxon>Glycyphagoidea</taxon>
        <taxon>Echimyopodidae</taxon>
        <taxon>Blomia</taxon>
    </lineage>
</organism>
<evidence type="ECO:0000313" key="3">
    <source>
        <dbReference type="Proteomes" id="UP001142055"/>
    </source>
</evidence>
<feature type="non-terminal residue" evidence="2">
    <location>
        <position position="1"/>
    </location>
</feature>
<reference evidence="2" key="1">
    <citation type="submission" date="2022-12" db="EMBL/GenBank/DDBJ databases">
        <title>Genome assemblies of Blomia tropicalis.</title>
        <authorList>
            <person name="Cui Y."/>
        </authorList>
    </citation>
    <scope>NUCLEOTIDE SEQUENCE</scope>
    <source>
        <tissue evidence="2">Adult mites</tissue>
    </source>
</reference>
<accession>A0A9Q0MB57</accession>
<keyword evidence="3" id="KW-1185">Reference proteome</keyword>
<sequence>DIGATNHNRSFFFSLVWATGNDNDNDDDKVEKKEKQKMKKKNQNWRTDATIALAIDQVGND</sequence>
<gene>
    <name evidence="2" type="ORF">RDWZM_006764</name>
</gene>
<name>A0A9Q0MB57_BLOTA</name>
<comment type="caution">
    <text evidence="2">The sequence shown here is derived from an EMBL/GenBank/DDBJ whole genome shotgun (WGS) entry which is preliminary data.</text>
</comment>